<name>A0A6N2M1F8_SALVM</name>
<reference evidence="1" key="1">
    <citation type="submission" date="2019-03" db="EMBL/GenBank/DDBJ databases">
        <authorList>
            <person name="Mank J."/>
            <person name="Almeida P."/>
        </authorList>
    </citation>
    <scope>NUCLEOTIDE SEQUENCE</scope>
    <source>
        <strain evidence="1">78183</strain>
    </source>
</reference>
<dbReference type="EMBL" id="CAADRP010001566">
    <property type="protein sequence ID" value="VFU41727.1"/>
    <property type="molecule type" value="Genomic_DNA"/>
</dbReference>
<proteinExistence type="predicted"/>
<accession>A0A6N2M1F8</accession>
<gene>
    <name evidence="1" type="ORF">SVIM_LOCUS246373</name>
</gene>
<sequence>MGVDIQGKLRIALGAVKDHASIGKAMIHGHHEGEIFPHRDSPGSVHFLAERISRRLARPEITWLPQDPLSDSSSPSWRQRCFEQQLRNAHVSGHLQMSTRCFSGTFQILPEARACMSQVISISVHDEKSIDMCQEIAEMSSVHR</sequence>
<dbReference type="AlphaFoldDB" id="A0A6N2M1F8"/>
<organism evidence="1">
    <name type="scientific">Salix viminalis</name>
    <name type="common">Common osier</name>
    <name type="synonym">Basket willow</name>
    <dbReference type="NCBI Taxonomy" id="40686"/>
    <lineage>
        <taxon>Eukaryota</taxon>
        <taxon>Viridiplantae</taxon>
        <taxon>Streptophyta</taxon>
        <taxon>Embryophyta</taxon>
        <taxon>Tracheophyta</taxon>
        <taxon>Spermatophyta</taxon>
        <taxon>Magnoliopsida</taxon>
        <taxon>eudicotyledons</taxon>
        <taxon>Gunneridae</taxon>
        <taxon>Pentapetalae</taxon>
        <taxon>rosids</taxon>
        <taxon>fabids</taxon>
        <taxon>Malpighiales</taxon>
        <taxon>Salicaceae</taxon>
        <taxon>Saliceae</taxon>
        <taxon>Salix</taxon>
    </lineage>
</organism>
<evidence type="ECO:0000313" key="1">
    <source>
        <dbReference type="EMBL" id="VFU41727.1"/>
    </source>
</evidence>
<protein>
    <submittedName>
        <fullName evidence="1">Uncharacterized protein</fullName>
    </submittedName>
</protein>